<dbReference type="InParanoid" id="A0A395JJZ7"/>
<dbReference type="NCBIfam" id="TIGR01081">
    <property type="entry name" value="mpl"/>
    <property type="match status" value="1"/>
</dbReference>
<gene>
    <name evidence="9" type="primary">mpl</name>
    <name evidence="13" type="ORF">DFR28_102265</name>
</gene>
<dbReference type="Pfam" id="PF08245">
    <property type="entry name" value="Mur_ligase_M"/>
    <property type="match status" value="1"/>
</dbReference>
<dbReference type="GO" id="GO:0008360">
    <property type="term" value="P:regulation of cell shape"/>
    <property type="evidence" value="ECO:0007669"/>
    <property type="project" value="UniProtKB-KW"/>
</dbReference>
<dbReference type="GO" id="GO:0051301">
    <property type="term" value="P:cell division"/>
    <property type="evidence" value="ECO:0007669"/>
    <property type="project" value="UniProtKB-KW"/>
</dbReference>
<dbReference type="InterPro" id="IPR013221">
    <property type="entry name" value="Mur_ligase_cen"/>
</dbReference>
<keyword evidence="9" id="KW-0460">Magnesium</keyword>
<keyword evidence="7 9" id="KW-0131">Cell cycle</keyword>
<dbReference type="SUPFAM" id="SSF51984">
    <property type="entry name" value="MurCD N-terminal domain"/>
    <property type="match status" value="1"/>
</dbReference>
<keyword evidence="2 9" id="KW-0132">Cell division</keyword>
<dbReference type="Pfam" id="PF01225">
    <property type="entry name" value="Mur_ligase"/>
    <property type="match status" value="1"/>
</dbReference>
<dbReference type="EMBL" id="QNRT01000002">
    <property type="protein sequence ID" value="RBP50849.1"/>
    <property type="molecule type" value="Genomic_DNA"/>
</dbReference>
<dbReference type="InterPro" id="IPR004101">
    <property type="entry name" value="Mur_ligase_C"/>
</dbReference>
<evidence type="ECO:0000256" key="8">
    <source>
        <dbReference type="ARBA" id="ARBA00023316"/>
    </source>
</evidence>
<comment type="similarity">
    <text evidence="9">Belongs to the MurCDEF family. Mpl subfamily.</text>
</comment>
<keyword evidence="3 9" id="KW-0547">Nucleotide-binding</keyword>
<evidence type="ECO:0000259" key="11">
    <source>
        <dbReference type="Pfam" id="PF02875"/>
    </source>
</evidence>
<organism evidence="13 14">
    <name type="scientific">Arenicella xantha</name>
    <dbReference type="NCBI Taxonomy" id="644221"/>
    <lineage>
        <taxon>Bacteria</taxon>
        <taxon>Pseudomonadati</taxon>
        <taxon>Pseudomonadota</taxon>
        <taxon>Gammaproteobacteria</taxon>
        <taxon>Arenicellales</taxon>
        <taxon>Arenicellaceae</taxon>
        <taxon>Arenicella</taxon>
    </lineage>
</organism>
<evidence type="ECO:0000256" key="2">
    <source>
        <dbReference type="ARBA" id="ARBA00022618"/>
    </source>
</evidence>
<name>A0A395JJZ7_9GAMM</name>
<dbReference type="Gene3D" id="3.40.1190.10">
    <property type="entry name" value="Mur-like, catalytic domain"/>
    <property type="match status" value="1"/>
</dbReference>
<evidence type="ECO:0000256" key="3">
    <source>
        <dbReference type="ARBA" id="ARBA00022741"/>
    </source>
</evidence>
<dbReference type="PANTHER" id="PTHR43445:SF5">
    <property type="entry name" value="UDP-N-ACETYLMURAMATE--L-ALANYL-GAMMA-D-GLUTAMYL-MESO-2,6-DIAMINOHEPTANDIOATE LIGASE"/>
    <property type="match status" value="1"/>
</dbReference>
<sequence>MKLHIIGICGTFMGGVARLARDLGHIVTGSDANTYPPMSTQLESLGITLYEGFAAEQIDHDIDIVVVGNSISRGNPELEHVLERGLRYTSGAQWLGEHVLQDRWVLAVAGTHGKTTTSSMLAWILDQNDLAPGYLIGGVPENFGQSARLGNTPFFVIEADEYDTAFSDKRSKFVHYRPRTLVLNNLEFDHADIFADLHAIQTQVHHLIKTIPSQGQIIHNRHTPALDELLKWGVWSETARFGSSDAEWVASKTSDDGSRFEINHKGSAHAVAWDLIGDHNVMNALAAVAAAHHVGIRVEHAVESLSTFKSVKRRMEKIYDNNGIRIFDDFAHHPTAIKTTLEGLRHQVGKQAIIAVLEPRSNTMKQGIHKHLLSDALSAADACFLYANGDVNWDISELENEQISTHHTVDSLLEALISKTTQLGDQAINVVVMSNGGFENLHQRLISKLPTPC</sequence>
<feature type="domain" description="Mur ligase central" evidence="12">
    <location>
        <begin position="108"/>
        <end position="291"/>
    </location>
</feature>
<keyword evidence="14" id="KW-1185">Reference proteome</keyword>
<evidence type="ECO:0000256" key="6">
    <source>
        <dbReference type="ARBA" id="ARBA00022984"/>
    </source>
</evidence>
<evidence type="ECO:0000256" key="9">
    <source>
        <dbReference type="HAMAP-Rule" id="MF_02020"/>
    </source>
</evidence>
<dbReference type="InterPro" id="IPR005757">
    <property type="entry name" value="Mpl"/>
</dbReference>
<dbReference type="SUPFAM" id="SSF53244">
    <property type="entry name" value="MurD-like peptide ligases, peptide-binding domain"/>
    <property type="match status" value="1"/>
</dbReference>
<protein>
    <recommendedName>
        <fullName evidence="9">UDP-N-acetylmuramate--L-alanyl-gamma-D-glutamyl-meso-2,6-diaminoheptandioate ligase</fullName>
        <ecNumber evidence="9">6.3.2.45</ecNumber>
    </recommendedName>
    <alternativeName>
        <fullName evidence="9">Murein peptide ligase</fullName>
    </alternativeName>
    <alternativeName>
        <fullName evidence="9">UDP-N-acetylmuramate:L-alanyl-gamma-D-glutamyl-meso-diaminopimelate ligase</fullName>
    </alternativeName>
</protein>
<evidence type="ECO:0000256" key="4">
    <source>
        <dbReference type="ARBA" id="ARBA00022840"/>
    </source>
</evidence>
<feature type="domain" description="Mur ligase N-terminal catalytic" evidence="10">
    <location>
        <begin position="3"/>
        <end position="101"/>
    </location>
</feature>
<comment type="catalytic activity">
    <reaction evidence="9">
        <text>UDP-N-acetyl-alpha-D-muramate + L-alanyl-gamma-D-glutamyl-meso-2,6-diaminopimelate + ATP = UDP-N-acetyl-alpha-D-muramoyl-L-alanyl-gamma-D-glutamyl-meso-2,6-diaminopimelate + ADP + phosphate + H(+)</text>
        <dbReference type="Rhea" id="RHEA:29563"/>
        <dbReference type="ChEBI" id="CHEBI:15378"/>
        <dbReference type="ChEBI" id="CHEBI:30616"/>
        <dbReference type="ChEBI" id="CHEBI:43474"/>
        <dbReference type="ChEBI" id="CHEBI:61401"/>
        <dbReference type="ChEBI" id="CHEBI:70757"/>
        <dbReference type="ChEBI" id="CHEBI:83905"/>
        <dbReference type="ChEBI" id="CHEBI:456216"/>
        <dbReference type="EC" id="6.3.2.45"/>
    </reaction>
</comment>
<keyword evidence="1 9" id="KW-0436">Ligase</keyword>
<dbReference type="GO" id="GO:0071555">
    <property type="term" value="P:cell wall organization"/>
    <property type="evidence" value="ECO:0007669"/>
    <property type="project" value="UniProtKB-KW"/>
</dbReference>
<evidence type="ECO:0000259" key="12">
    <source>
        <dbReference type="Pfam" id="PF08245"/>
    </source>
</evidence>
<evidence type="ECO:0000256" key="7">
    <source>
        <dbReference type="ARBA" id="ARBA00023306"/>
    </source>
</evidence>
<evidence type="ECO:0000256" key="5">
    <source>
        <dbReference type="ARBA" id="ARBA00022960"/>
    </source>
</evidence>
<proteinExistence type="inferred from homology"/>
<dbReference type="GO" id="GO:0005524">
    <property type="term" value="F:ATP binding"/>
    <property type="evidence" value="ECO:0007669"/>
    <property type="project" value="UniProtKB-UniRule"/>
</dbReference>
<dbReference type="OrthoDB" id="9804126at2"/>
<dbReference type="PANTHER" id="PTHR43445">
    <property type="entry name" value="UDP-N-ACETYLMURAMATE--L-ALANINE LIGASE-RELATED"/>
    <property type="match status" value="1"/>
</dbReference>
<dbReference type="FunCoup" id="A0A395JJZ7">
    <property type="interactions" value="169"/>
</dbReference>
<dbReference type="GO" id="GO:0009252">
    <property type="term" value="P:peptidoglycan biosynthetic process"/>
    <property type="evidence" value="ECO:0007669"/>
    <property type="project" value="UniProtKB-UniRule"/>
</dbReference>
<dbReference type="HAMAP" id="MF_02020">
    <property type="entry name" value="Mpl"/>
    <property type="match status" value="1"/>
</dbReference>
<dbReference type="GO" id="GO:0009254">
    <property type="term" value="P:peptidoglycan turnover"/>
    <property type="evidence" value="ECO:0007669"/>
    <property type="project" value="UniProtKB-UniRule"/>
</dbReference>
<dbReference type="Proteomes" id="UP000253083">
    <property type="component" value="Unassembled WGS sequence"/>
</dbReference>
<dbReference type="GO" id="GO:0106418">
    <property type="term" value="F:UDP-N-acetylmuramate-L-alanyl-gamma-D-glutamyl-meso-2,6-diaminoheptanedioate ligase activity"/>
    <property type="evidence" value="ECO:0007669"/>
    <property type="project" value="UniProtKB-EC"/>
</dbReference>
<keyword evidence="5 9" id="KW-0133">Cell shape</keyword>
<dbReference type="InterPro" id="IPR036565">
    <property type="entry name" value="Mur-like_cat_sf"/>
</dbReference>
<evidence type="ECO:0000313" key="13">
    <source>
        <dbReference type="EMBL" id="RBP50849.1"/>
    </source>
</evidence>
<evidence type="ECO:0000256" key="1">
    <source>
        <dbReference type="ARBA" id="ARBA00022598"/>
    </source>
</evidence>
<dbReference type="InterPro" id="IPR050061">
    <property type="entry name" value="MurCDEF_pg_biosynth"/>
</dbReference>
<feature type="domain" description="Mur ligase C-terminal" evidence="11">
    <location>
        <begin position="313"/>
        <end position="418"/>
    </location>
</feature>
<dbReference type="Pfam" id="PF02875">
    <property type="entry name" value="Mur_ligase_C"/>
    <property type="match status" value="1"/>
</dbReference>
<dbReference type="AlphaFoldDB" id="A0A395JJZ7"/>
<feature type="binding site" evidence="9">
    <location>
        <begin position="110"/>
        <end position="116"/>
    </location>
    <ligand>
        <name>ATP</name>
        <dbReference type="ChEBI" id="CHEBI:30616"/>
    </ligand>
</feature>
<dbReference type="RefSeq" id="WP_113953666.1">
    <property type="nucleotide sequence ID" value="NZ_QNRT01000002.1"/>
</dbReference>
<dbReference type="InterPro" id="IPR000713">
    <property type="entry name" value="Mur_ligase_N"/>
</dbReference>
<accession>A0A395JJZ7</accession>
<dbReference type="SUPFAM" id="SSF53623">
    <property type="entry name" value="MurD-like peptide ligases, catalytic domain"/>
    <property type="match status" value="1"/>
</dbReference>
<reference evidence="13 14" key="1">
    <citation type="submission" date="2018-06" db="EMBL/GenBank/DDBJ databases">
        <title>Genomic Encyclopedia of Type Strains, Phase IV (KMG-IV): sequencing the most valuable type-strain genomes for metagenomic binning, comparative biology and taxonomic classification.</title>
        <authorList>
            <person name="Goeker M."/>
        </authorList>
    </citation>
    <scope>NUCLEOTIDE SEQUENCE [LARGE SCALE GENOMIC DNA]</scope>
    <source>
        <strain evidence="13 14">DSM 24032</strain>
    </source>
</reference>
<keyword evidence="6 9" id="KW-0573">Peptidoglycan synthesis</keyword>
<dbReference type="UniPathway" id="UPA00544"/>
<comment type="caution">
    <text evidence="13">The sequence shown here is derived from an EMBL/GenBank/DDBJ whole genome shotgun (WGS) entry which is preliminary data.</text>
</comment>
<comment type="cofactor">
    <cofactor evidence="9">
        <name>Mg(2+)</name>
        <dbReference type="ChEBI" id="CHEBI:18420"/>
    </cofactor>
</comment>
<dbReference type="Gene3D" id="3.90.190.20">
    <property type="entry name" value="Mur ligase, C-terminal domain"/>
    <property type="match status" value="1"/>
</dbReference>
<evidence type="ECO:0000259" key="10">
    <source>
        <dbReference type="Pfam" id="PF01225"/>
    </source>
</evidence>
<evidence type="ECO:0000313" key="14">
    <source>
        <dbReference type="Proteomes" id="UP000253083"/>
    </source>
</evidence>
<comment type="function">
    <text evidence="9">Reutilizes the intact tripeptide L-alanyl-gamma-D-glutamyl-meso-diaminopimelate by linking it to UDP-N-acetylmuramate.</text>
</comment>
<keyword evidence="4 9" id="KW-0067">ATP-binding</keyword>
<dbReference type="EC" id="6.3.2.45" evidence="9"/>
<dbReference type="InterPro" id="IPR036615">
    <property type="entry name" value="Mur_ligase_C_dom_sf"/>
</dbReference>
<dbReference type="Gene3D" id="3.40.50.720">
    <property type="entry name" value="NAD(P)-binding Rossmann-like Domain"/>
    <property type="match status" value="1"/>
</dbReference>
<comment type="pathway">
    <text evidence="9">Cell wall biogenesis; peptidoglycan recycling.</text>
</comment>
<keyword evidence="8 9" id="KW-0961">Cell wall biogenesis/degradation</keyword>